<dbReference type="InterPro" id="IPR036188">
    <property type="entry name" value="FAD/NAD-bd_sf"/>
</dbReference>
<dbReference type="PRINTS" id="PR00368">
    <property type="entry name" value="FADPNR"/>
</dbReference>
<proteinExistence type="inferred from homology"/>
<dbReference type="OrthoDB" id="410084at2759"/>
<accession>A0A812STK0</accession>
<protein>
    <recommendedName>
        <fullName evidence="5">FAD/NAD(P)-binding domain-containing protein</fullName>
    </recommendedName>
</protein>
<dbReference type="Proteomes" id="UP000604046">
    <property type="component" value="Unassembled WGS sequence"/>
</dbReference>
<organism evidence="6 7">
    <name type="scientific">Symbiodinium natans</name>
    <dbReference type="NCBI Taxonomy" id="878477"/>
    <lineage>
        <taxon>Eukaryota</taxon>
        <taxon>Sar</taxon>
        <taxon>Alveolata</taxon>
        <taxon>Dinophyceae</taxon>
        <taxon>Suessiales</taxon>
        <taxon>Symbiodiniaceae</taxon>
        <taxon>Symbiodinium</taxon>
    </lineage>
</organism>
<comment type="caution">
    <text evidence="6">The sequence shown here is derived from an EMBL/GenBank/DDBJ whole genome shotgun (WGS) entry which is preliminary data.</text>
</comment>
<dbReference type="Pfam" id="PF07992">
    <property type="entry name" value="Pyr_redox_2"/>
    <property type="match status" value="1"/>
</dbReference>
<dbReference type="PANTHER" id="PTHR43735:SF3">
    <property type="entry name" value="FERROPTOSIS SUPPRESSOR PROTEIN 1"/>
    <property type="match status" value="1"/>
</dbReference>
<feature type="domain" description="FAD/NAD(P)-binding" evidence="5">
    <location>
        <begin position="197"/>
        <end position="487"/>
    </location>
</feature>
<gene>
    <name evidence="6" type="ORF">SNAT2548_LOCUS27499</name>
</gene>
<evidence type="ECO:0000313" key="7">
    <source>
        <dbReference type="Proteomes" id="UP000604046"/>
    </source>
</evidence>
<dbReference type="GO" id="GO:0005737">
    <property type="term" value="C:cytoplasm"/>
    <property type="evidence" value="ECO:0007669"/>
    <property type="project" value="TreeGrafter"/>
</dbReference>
<reference evidence="6" key="1">
    <citation type="submission" date="2021-02" db="EMBL/GenBank/DDBJ databases">
        <authorList>
            <person name="Dougan E. K."/>
            <person name="Rhodes N."/>
            <person name="Thang M."/>
            <person name="Chan C."/>
        </authorList>
    </citation>
    <scope>NUCLEOTIDE SEQUENCE</scope>
</reference>
<evidence type="ECO:0000256" key="4">
    <source>
        <dbReference type="ARBA" id="ARBA00023002"/>
    </source>
</evidence>
<dbReference type="AlphaFoldDB" id="A0A812STK0"/>
<evidence type="ECO:0000256" key="2">
    <source>
        <dbReference type="ARBA" id="ARBA00022630"/>
    </source>
</evidence>
<dbReference type="InterPro" id="IPR023753">
    <property type="entry name" value="FAD/NAD-binding_dom"/>
</dbReference>
<keyword evidence="7" id="KW-1185">Reference proteome</keyword>
<dbReference type="PANTHER" id="PTHR43735">
    <property type="entry name" value="APOPTOSIS-INDUCING FACTOR 1"/>
    <property type="match status" value="1"/>
</dbReference>
<evidence type="ECO:0000259" key="5">
    <source>
        <dbReference type="Pfam" id="PF07992"/>
    </source>
</evidence>
<name>A0A812STK0_9DINO</name>
<dbReference type="Gene3D" id="3.50.50.100">
    <property type="match status" value="1"/>
</dbReference>
<dbReference type="GO" id="GO:0050660">
    <property type="term" value="F:flavin adenine dinucleotide binding"/>
    <property type="evidence" value="ECO:0007669"/>
    <property type="project" value="TreeGrafter"/>
</dbReference>
<evidence type="ECO:0000313" key="6">
    <source>
        <dbReference type="EMBL" id="CAE7490437.1"/>
    </source>
</evidence>
<dbReference type="GO" id="GO:0004174">
    <property type="term" value="F:electron-transferring-flavoprotein dehydrogenase activity"/>
    <property type="evidence" value="ECO:0007669"/>
    <property type="project" value="TreeGrafter"/>
</dbReference>
<dbReference type="EMBL" id="CAJNDS010002474">
    <property type="protein sequence ID" value="CAE7490437.1"/>
    <property type="molecule type" value="Genomic_DNA"/>
</dbReference>
<dbReference type="SUPFAM" id="SSF51905">
    <property type="entry name" value="FAD/NAD(P)-binding domain"/>
    <property type="match status" value="2"/>
</dbReference>
<keyword evidence="4" id="KW-0560">Oxidoreductase</keyword>
<evidence type="ECO:0000256" key="1">
    <source>
        <dbReference type="ARBA" id="ARBA00006442"/>
    </source>
</evidence>
<sequence length="587" mass="63971">MDFTKVVSDGYASGESTCSTDTGVCCCLAWRLPKATQASIRKEQLRALHIEIASFRELVGAVQIEVSATAGALQCKDSRHLAISAEDVALRLGQLLCGWCSSQDPAIELTVGMHTGGLDIVHLPGGQRLFVGSALLGASELATEAPKTRASLSKRVFLQIINTPRPTQASILKLFKDCGLVIKLFASGDFRTSLTNRLLVIGCGPAGIQIVRNLWSEFDLTLVEPKDYYEYTPGILRGLCDQEHLESLQVPLSQALDGFQLRHIRGKVTQLHERSAIVAPCSQGPSTPEFEVVEFDYAVIAAGSRYVGSSHWKVGGDDAAQQSREGRQQGLAALRARLVQRAERGEPAVLLGGGLVGVELAAELAHFMPSLQVILVDKCARPLPTMPADAQDYAESWLRDHGIDLRLGKELPREERPLLEALGVREAEVLQCTGLSMCCDFAADLRCRDGYGQLRTNRSMQVLSSEPEGNAVAAGHIFALGDCVSVQGTTVPLSKDIYPAEAMAEVVTANLRNLLQSNSELQELPAQLWELTLCSLGPDDCIFIMNGRVMATGWMAVQMKHQVEVTKMGQMKQEMWGRLVWSLIPHW</sequence>
<keyword evidence="3" id="KW-0274">FAD</keyword>
<keyword evidence="2" id="KW-0285">Flavoprotein</keyword>
<evidence type="ECO:0000256" key="3">
    <source>
        <dbReference type="ARBA" id="ARBA00022827"/>
    </source>
</evidence>
<comment type="similarity">
    <text evidence="1">Belongs to the FAD-dependent oxidoreductase family.</text>
</comment>